<dbReference type="KEGG" id="mis:MICPUN_98458"/>
<dbReference type="AlphaFoldDB" id="C1FF15"/>
<accession>C1FF15</accession>
<feature type="chain" id="PRO_5002909419" description="Saposin B-type domain-containing protein" evidence="3">
    <location>
        <begin position="31"/>
        <end position="393"/>
    </location>
</feature>
<evidence type="ECO:0000256" key="1">
    <source>
        <dbReference type="ARBA" id="ARBA00023157"/>
    </source>
</evidence>
<keyword evidence="3" id="KW-0732">Signal</keyword>
<evidence type="ECO:0000313" key="6">
    <source>
        <dbReference type="Proteomes" id="UP000002009"/>
    </source>
</evidence>
<feature type="signal peptide" evidence="3">
    <location>
        <begin position="1"/>
        <end position="30"/>
    </location>
</feature>
<dbReference type="InterPro" id="IPR008139">
    <property type="entry name" value="SaposinB_dom"/>
</dbReference>
<proteinExistence type="predicted"/>
<dbReference type="OMA" id="EMFHERT"/>
<protein>
    <recommendedName>
        <fullName evidence="4">Saposin B-type domain-containing protein</fullName>
    </recommendedName>
</protein>
<evidence type="ECO:0000256" key="3">
    <source>
        <dbReference type="SAM" id="SignalP"/>
    </source>
</evidence>
<dbReference type="RefSeq" id="XP_002507024.1">
    <property type="nucleotide sequence ID" value="XM_002506978.1"/>
</dbReference>
<keyword evidence="6" id="KW-1185">Reference proteome</keyword>
<dbReference type="OrthoDB" id="10534659at2759"/>
<dbReference type="PROSITE" id="PS50015">
    <property type="entry name" value="SAP_B"/>
    <property type="match status" value="1"/>
</dbReference>
<feature type="region of interest" description="Disordered" evidence="2">
    <location>
        <begin position="35"/>
        <end position="54"/>
    </location>
</feature>
<evidence type="ECO:0000313" key="5">
    <source>
        <dbReference type="EMBL" id="ACO68282.1"/>
    </source>
</evidence>
<dbReference type="GeneID" id="8250335"/>
<name>C1FF15_MICCC</name>
<dbReference type="InParanoid" id="C1FF15"/>
<sequence length="393" mass="43864">MPDSPRLSIIGVVPVVILLLLASVTGGVGADEGDEVASSSWWHGPDPPEGEPTDLEREMFHERTPSCIVCQRAVHYLDENLLVKILDERAKDRSVNDPANYGRIEAIVEDEVSKVCSAQGIQLDKNLRKKCDDMLERFEDVLVRAWYDRSVQDDDWNMNWRICAKKHGLLKVCPVEIARLDVPQLDHLEQEVKLEELRSPVREGDDGRKRLRYQTQAGRAKLARAGSGEMHVLNGKDFHARVIAEHGADTDALVYFAYANAHPRTHRGVMRTLKRAALAFRDENVKGKHHVALSVIDVERNEIPHPYGSHVKGPTLILYPAGNKHSPRMLPMRGGVGGRDDEEAAPTLGDVLALLNKRGGNAYTRDAAGKAFVEAEQHELEGSGRFSRDHDEL</sequence>
<feature type="domain" description="Saposin B-type" evidence="4">
    <location>
        <begin position="63"/>
        <end position="177"/>
    </location>
</feature>
<dbReference type="Proteomes" id="UP000002009">
    <property type="component" value="Chromosome 1"/>
</dbReference>
<organism evidence="5 6">
    <name type="scientific">Micromonas commoda (strain RCC299 / NOUM17 / CCMP2709)</name>
    <name type="common">Picoplanktonic green alga</name>
    <dbReference type="NCBI Taxonomy" id="296587"/>
    <lineage>
        <taxon>Eukaryota</taxon>
        <taxon>Viridiplantae</taxon>
        <taxon>Chlorophyta</taxon>
        <taxon>Mamiellophyceae</taxon>
        <taxon>Mamiellales</taxon>
        <taxon>Mamiellaceae</taxon>
        <taxon>Micromonas</taxon>
    </lineage>
</organism>
<reference evidence="5 6" key="1">
    <citation type="journal article" date="2009" name="Science">
        <title>Green evolution and dynamic adaptations revealed by genomes of the marine picoeukaryotes Micromonas.</title>
        <authorList>
            <person name="Worden A.Z."/>
            <person name="Lee J.H."/>
            <person name="Mock T."/>
            <person name="Rouze P."/>
            <person name="Simmons M.P."/>
            <person name="Aerts A.L."/>
            <person name="Allen A.E."/>
            <person name="Cuvelier M.L."/>
            <person name="Derelle E."/>
            <person name="Everett M.V."/>
            <person name="Foulon E."/>
            <person name="Grimwood J."/>
            <person name="Gundlach H."/>
            <person name="Henrissat B."/>
            <person name="Napoli C."/>
            <person name="McDonald S.M."/>
            <person name="Parker M.S."/>
            <person name="Rombauts S."/>
            <person name="Salamov A."/>
            <person name="Von Dassow P."/>
            <person name="Badger J.H."/>
            <person name="Coutinho P.M."/>
            <person name="Demir E."/>
            <person name="Dubchak I."/>
            <person name="Gentemann C."/>
            <person name="Eikrem W."/>
            <person name="Gready J.E."/>
            <person name="John U."/>
            <person name="Lanier W."/>
            <person name="Lindquist E.A."/>
            <person name="Lucas S."/>
            <person name="Mayer K.F."/>
            <person name="Moreau H."/>
            <person name="Not F."/>
            <person name="Otillar R."/>
            <person name="Panaud O."/>
            <person name="Pangilinan J."/>
            <person name="Paulsen I."/>
            <person name="Piegu B."/>
            <person name="Poliakov A."/>
            <person name="Robbens S."/>
            <person name="Schmutz J."/>
            <person name="Toulza E."/>
            <person name="Wyss T."/>
            <person name="Zelensky A."/>
            <person name="Zhou K."/>
            <person name="Armbrust E.V."/>
            <person name="Bhattacharya D."/>
            <person name="Goodenough U.W."/>
            <person name="Van de Peer Y."/>
            <person name="Grigoriev I.V."/>
        </authorList>
    </citation>
    <scope>NUCLEOTIDE SEQUENCE [LARGE SCALE GENOMIC DNA]</scope>
    <source>
        <strain evidence="6">RCC299 / NOUM17</strain>
    </source>
</reference>
<gene>
    <name evidence="5" type="ORF">MICPUN_98458</name>
</gene>
<evidence type="ECO:0000259" key="4">
    <source>
        <dbReference type="PROSITE" id="PS50015"/>
    </source>
</evidence>
<dbReference type="EMBL" id="CP001574">
    <property type="protein sequence ID" value="ACO68282.1"/>
    <property type="molecule type" value="Genomic_DNA"/>
</dbReference>
<evidence type="ECO:0000256" key="2">
    <source>
        <dbReference type="SAM" id="MobiDB-lite"/>
    </source>
</evidence>
<keyword evidence="1" id="KW-1015">Disulfide bond</keyword>